<feature type="domain" description="Helicase-associated" evidence="2">
    <location>
        <begin position="123"/>
        <end position="180"/>
    </location>
</feature>
<feature type="region of interest" description="Disordered" evidence="1">
    <location>
        <begin position="548"/>
        <end position="569"/>
    </location>
</feature>
<accession>A0A1Z5JGH5</accession>
<feature type="region of interest" description="Disordered" evidence="1">
    <location>
        <begin position="417"/>
        <end position="437"/>
    </location>
</feature>
<feature type="domain" description="Helicase-associated" evidence="2">
    <location>
        <begin position="257"/>
        <end position="316"/>
    </location>
</feature>
<sequence length="695" mass="79574">MDLLEDYTSDESSFAAPENEGDVLESRNQTTTPEDRIWMEKYRQLKAVHDVQGDCKVPNDEHHKPLLSWVATQRSIHRAGNLRQDHEELLTELGFKWSTPSAKPDVKAVDRPSTEVQSTDVDAWDVVFKRLVAFKITRGDMNVTADDDKELYKWIGEQRLSQKKRKLSSDREERLNEIGFTWAVKLTPDEVWDEKYQRLVAFKEKNGHLNVKASDDKKWYKWISKQRSLQKKGKLSSDREERLNEIGFAWAVKLTPDEAWDEKYQRLVAFKEKNGHLNVNASDDKKWYTWISKQRSLQKKGKLSSDREEKLYEIGFVWSQESSLPTGSTERESVITWPQESETLEVQNLAVGTRIEKPFEVEKGKFQLFGGAIESYEQFEDDDGRRFWGYLIQYDDGDKEHLVEADVTRFLVKAERKKRAKPTRDDSTPTKLSKKTKCKSTDTETKAATVDSVVVSSVQSKKRVVTDCVESKAMKTRFFTRAKAKTKEDSKVPKRSMQKVTPGKSENDSQVEHMIEVGYVARIDTKSHEDKENDPELWENVTRKPFLRKGGTEVEPQEKSCGEEDQEGERMVDFESTITSAAQSTGRHWAASFPHKSCPIGSLISCWEGPQNRPDEAPAFEICGCSKKRNSTFDHVYKSITGVPAQIQGVGVHLPIPRFDPLPDEISIDSSQYGGSRASFFTQDCGPSFGNYSKP</sequence>
<dbReference type="Pfam" id="PF03457">
    <property type="entry name" value="HA"/>
    <property type="match status" value="4"/>
</dbReference>
<feature type="region of interest" description="Disordered" evidence="1">
    <location>
        <begin position="485"/>
        <end position="508"/>
    </location>
</feature>
<dbReference type="PANTHER" id="PTHR33418:SF1">
    <property type="entry name" value="HELICASE-ASSOCIATED DOMAIN-CONTAINING PROTEIN"/>
    <property type="match status" value="1"/>
</dbReference>
<reference evidence="3 4" key="1">
    <citation type="journal article" date="2015" name="Plant Cell">
        <title>Oil accumulation by the oleaginous diatom Fistulifera solaris as revealed by the genome and transcriptome.</title>
        <authorList>
            <person name="Tanaka T."/>
            <person name="Maeda Y."/>
            <person name="Veluchamy A."/>
            <person name="Tanaka M."/>
            <person name="Abida H."/>
            <person name="Marechal E."/>
            <person name="Bowler C."/>
            <person name="Muto M."/>
            <person name="Sunaga Y."/>
            <person name="Tanaka M."/>
            <person name="Yoshino T."/>
            <person name="Taniguchi T."/>
            <person name="Fukuda Y."/>
            <person name="Nemoto M."/>
            <person name="Matsumoto M."/>
            <person name="Wong P.S."/>
            <person name="Aburatani S."/>
            <person name="Fujibuchi W."/>
        </authorList>
    </citation>
    <scope>NUCLEOTIDE SEQUENCE [LARGE SCALE GENOMIC DNA]</scope>
    <source>
        <strain evidence="3 4">JPCC DA0580</strain>
    </source>
</reference>
<name>A0A1Z5JGH5_FISSO</name>
<gene>
    <name evidence="3" type="ORF">FisN_17Hu017</name>
</gene>
<evidence type="ECO:0000256" key="1">
    <source>
        <dbReference type="SAM" id="MobiDB-lite"/>
    </source>
</evidence>
<dbReference type="Gene3D" id="6.10.140.530">
    <property type="match status" value="4"/>
</dbReference>
<organism evidence="3 4">
    <name type="scientific">Fistulifera solaris</name>
    <name type="common">Oleaginous diatom</name>
    <dbReference type="NCBI Taxonomy" id="1519565"/>
    <lineage>
        <taxon>Eukaryota</taxon>
        <taxon>Sar</taxon>
        <taxon>Stramenopiles</taxon>
        <taxon>Ochrophyta</taxon>
        <taxon>Bacillariophyta</taxon>
        <taxon>Bacillariophyceae</taxon>
        <taxon>Bacillariophycidae</taxon>
        <taxon>Naviculales</taxon>
        <taxon>Naviculaceae</taxon>
        <taxon>Fistulifera</taxon>
    </lineage>
</organism>
<dbReference type="Proteomes" id="UP000198406">
    <property type="component" value="Unassembled WGS sequence"/>
</dbReference>
<evidence type="ECO:0000313" key="3">
    <source>
        <dbReference type="EMBL" id="GAX13089.1"/>
    </source>
</evidence>
<dbReference type="InParanoid" id="A0A1Z5JGH5"/>
<comment type="caution">
    <text evidence="3">The sequence shown here is derived from an EMBL/GenBank/DDBJ whole genome shotgun (WGS) entry which is preliminary data.</text>
</comment>
<evidence type="ECO:0000313" key="4">
    <source>
        <dbReference type="Proteomes" id="UP000198406"/>
    </source>
</evidence>
<feature type="region of interest" description="Disordered" evidence="1">
    <location>
        <begin position="1"/>
        <end position="32"/>
    </location>
</feature>
<protein>
    <recommendedName>
        <fullName evidence="2">Helicase-associated domain-containing protein</fullName>
    </recommendedName>
</protein>
<keyword evidence="4" id="KW-1185">Reference proteome</keyword>
<dbReference type="PANTHER" id="PTHR33418">
    <property type="entry name" value="HELICASE-ASSOCIATED"/>
    <property type="match status" value="1"/>
</dbReference>
<proteinExistence type="predicted"/>
<dbReference type="EMBL" id="BDSP01000061">
    <property type="protein sequence ID" value="GAX13089.1"/>
    <property type="molecule type" value="Genomic_DNA"/>
</dbReference>
<feature type="domain" description="Helicase-associated" evidence="2">
    <location>
        <begin position="189"/>
        <end position="248"/>
    </location>
</feature>
<feature type="domain" description="Helicase-associated" evidence="2">
    <location>
        <begin position="35"/>
        <end position="95"/>
    </location>
</feature>
<dbReference type="AlphaFoldDB" id="A0A1Z5JGH5"/>
<dbReference type="OrthoDB" id="498381at2759"/>
<dbReference type="InterPro" id="IPR005114">
    <property type="entry name" value="Helicase_assoc"/>
</dbReference>
<evidence type="ECO:0000259" key="2">
    <source>
        <dbReference type="Pfam" id="PF03457"/>
    </source>
</evidence>
<feature type="compositionally biased region" description="Basic and acidic residues" evidence="1">
    <location>
        <begin position="550"/>
        <end position="569"/>
    </location>
</feature>